<evidence type="ECO:0000313" key="1">
    <source>
        <dbReference type="EMBL" id="KZT01024.1"/>
    </source>
</evidence>
<dbReference type="OrthoDB" id="3269417at2759"/>
<dbReference type="AlphaFoldDB" id="A0A165BGR8"/>
<dbReference type="GeneID" id="63822173"/>
<keyword evidence="2" id="KW-1185">Reference proteome</keyword>
<dbReference type="Proteomes" id="UP000076871">
    <property type="component" value="Unassembled WGS sequence"/>
</dbReference>
<reference evidence="1 2" key="1">
    <citation type="journal article" date="2016" name="Mol. Biol. Evol.">
        <title>Comparative Genomics of Early-Diverging Mushroom-Forming Fungi Provides Insights into the Origins of Lignocellulose Decay Capabilities.</title>
        <authorList>
            <person name="Nagy L.G."/>
            <person name="Riley R."/>
            <person name="Tritt A."/>
            <person name="Adam C."/>
            <person name="Daum C."/>
            <person name="Floudas D."/>
            <person name="Sun H."/>
            <person name="Yadav J.S."/>
            <person name="Pangilinan J."/>
            <person name="Larsson K.H."/>
            <person name="Matsuura K."/>
            <person name="Barry K."/>
            <person name="Labutti K."/>
            <person name="Kuo R."/>
            <person name="Ohm R.A."/>
            <person name="Bhattacharya S.S."/>
            <person name="Shirouzu T."/>
            <person name="Yoshinaga Y."/>
            <person name="Martin F.M."/>
            <person name="Grigoriev I.V."/>
            <person name="Hibbett D.S."/>
        </authorList>
    </citation>
    <scope>NUCLEOTIDE SEQUENCE [LARGE SCALE GENOMIC DNA]</scope>
    <source>
        <strain evidence="1 2">93-53</strain>
    </source>
</reference>
<gene>
    <name evidence="1" type="ORF">LAESUDRAFT_664704</name>
</gene>
<proteinExistence type="predicted"/>
<protein>
    <submittedName>
        <fullName evidence="1">Uncharacterized protein</fullName>
    </submittedName>
</protein>
<organism evidence="1 2">
    <name type="scientific">Laetiporus sulphureus 93-53</name>
    <dbReference type="NCBI Taxonomy" id="1314785"/>
    <lineage>
        <taxon>Eukaryota</taxon>
        <taxon>Fungi</taxon>
        <taxon>Dikarya</taxon>
        <taxon>Basidiomycota</taxon>
        <taxon>Agaricomycotina</taxon>
        <taxon>Agaricomycetes</taxon>
        <taxon>Polyporales</taxon>
        <taxon>Laetiporus</taxon>
    </lineage>
</organism>
<evidence type="ECO:0000313" key="2">
    <source>
        <dbReference type="Proteomes" id="UP000076871"/>
    </source>
</evidence>
<name>A0A165BGR8_9APHY</name>
<dbReference type="RefSeq" id="XP_040758764.1">
    <property type="nucleotide sequence ID" value="XM_040905143.1"/>
</dbReference>
<dbReference type="InParanoid" id="A0A165BGR8"/>
<accession>A0A165BGR8</accession>
<dbReference type="STRING" id="1314785.A0A165BGR8"/>
<sequence length="155" mass="17778">MLQCIIPVIEKLLPAPHNEMIIDVLFELATWHAHAKLRLHTSKSLLLFRQSTKRLGMVVRQFRDTTCDAYHTMELPKEEAARGRREAAMSANVKLSATRKQNAAAPRGPKVKKLNLQTYKWHALPDYPPTIERYGTTDNYTSQIVCTIIFCVIFK</sequence>
<dbReference type="EMBL" id="KV427671">
    <property type="protein sequence ID" value="KZT01024.1"/>
    <property type="molecule type" value="Genomic_DNA"/>
</dbReference>